<dbReference type="Pfam" id="PF13416">
    <property type="entry name" value="SBP_bac_8"/>
    <property type="match status" value="1"/>
</dbReference>
<evidence type="ECO:0000313" key="2">
    <source>
        <dbReference type="Proteomes" id="UP000095651"/>
    </source>
</evidence>
<sequence>MKHFSKKVTACAVSLAVLSGLMTGCSGSDSGSVSTEKQASSEESLLLWTFSPDDLKQDVIDYEAKTGVKVEVVGLPWNDYQTKLMQAARSGEGMPDIFVVDNSFAKKWIENDNIGMNFSKEYPDFVKKYEEDYYDVMVEVGRDSAGDLRGVTLQYPIGMLYYQRDIAKEVLGSDDPEVVAEATNSVEKLIALGDKITETYGGERKLAGNETEFTTTYLSVRPEPYVKDGKIIINDYITGLFDIDKEMYEKGMFASENGGDACITSMTAGTHFLDFSPTWGYALNLKNAIAGTEMEGRWGVTSPTWSNYRGGSWFQVYKNSAKKDQAIAFLEFLLFDEDTIYKNILDRGDFTSNKKVAKRLVESGYEDPVLGNQQLYAAFQKEAERTEVNNVDTVYDDEAKNRLTDALKSYKTGALTLEEALEEYKAALKNAYPELTE</sequence>
<dbReference type="InterPro" id="IPR050490">
    <property type="entry name" value="Bact_solute-bd_prot1"/>
</dbReference>
<dbReference type="PANTHER" id="PTHR43649:SF12">
    <property type="entry name" value="DIACETYLCHITOBIOSE BINDING PROTEIN DASA"/>
    <property type="match status" value="1"/>
</dbReference>
<dbReference type="EMBL" id="CYZE01000006">
    <property type="protein sequence ID" value="CUO42872.1"/>
    <property type="molecule type" value="Genomic_DNA"/>
</dbReference>
<accession>A0A174EXP2</accession>
<dbReference type="PROSITE" id="PS51257">
    <property type="entry name" value="PROKAR_LIPOPROTEIN"/>
    <property type="match status" value="1"/>
</dbReference>
<name>A0A174EXP2_9FIRM</name>
<proteinExistence type="predicted"/>
<gene>
    <name evidence="1" type="ORF">ERS852407_02789</name>
</gene>
<dbReference type="PANTHER" id="PTHR43649">
    <property type="entry name" value="ARABINOSE-BINDING PROTEIN-RELATED"/>
    <property type="match status" value="1"/>
</dbReference>
<reference evidence="1 2" key="1">
    <citation type="submission" date="2015-09" db="EMBL/GenBank/DDBJ databases">
        <authorList>
            <consortium name="Pathogen Informatics"/>
        </authorList>
    </citation>
    <scope>NUCLEOTIDE SEQUENCE [LARGE SCALE GENOMIC DNA]</scope>
    <source>
        <strain evidence="1 2">2789STDY5608850</strain>
    </source>
</reference>
<dbReference type="AlphaFoldDB" id="A0A174EXP2"/>
<dbReference type="SUPFAM" id="SSF53850">
    <property type="entry name" value="Periplasmic binding protein-like II"/>
    <property type="match status" value="1"/>
</dbReference>
<organism evidence="1 2">
    <name type="scientific">Hungatella hathewayi</name>
    <dbReference type="NCBI Taxonomy" id="154046"/>
    <lineage>
        <taxon>Bacteria</taxon>
        <taxon>Bacillati</taxon>
        <taxon>Bacillota</taxon>
        <taxon>Clostridia</taxon>
        <taxon>Lachnospirales</taxon>
        <taxon>Lachnospiraceae</taxon>
        <taxon>Hungatella</taxon>
    </lineage>
</organism>
<dbReference type="Proteomes" id="UP000095651">
    <property type="component" value="Unassembled WGS sequence"/>
</dbReference>
<dbReference type="Gene3D" id="3.40.190.10">
    <property type="entry name" value="Periplasmic binding protein-like II"/>
    <property type="match status" value="1"/>
</dbReference>
<protein>
    <submittedName>
        <fullName evidence="1">Sugar ABC transporter periplasmic protein</fullName>
    </submittedName>
</protein>
<dbReference type="InterPro" id="IPR006059">
    <property type="entry name" value="SBP"/>
</dbReference>
<evidence type="ECO:0000313" key="1">
    <source>
        <dbReference type="EMBL" id="CUO42872.1"/>
    </source>
</evidence>
<dbReference type="RefSeq" id="WP_055655955.1">
    <property type="nucleotide sequence ID" value="NZ_CABIXC010000006.1"/>
</dbReference>